<gene>
    <name evidence="2" type="ORF">DFQ02_105150</name>
</gene>
<organism evidence="2 3">
    <name type="scientific">Seonamhaeicola aphaedonensis</name>
    <dbReference type="NCBI Taxonomy" id="1461338"/>
    <lineage>
        <taxon>Bacteria</taxon>
        <taxon>Pseudomonadati</taxon>
        <taxon>Bacteroidota</taxon>
        <taxon>Flavobacteriia</taxon>
        <taxon>Flavobacteriales</taxon>
        <taxon>Flavobacteriaceae</taxon>
    </lineage>
</organism>
<accession>A0A3D9HEM4</accession>
<protein>
    <submittedName>
        <fullName evidence="2">Uncharacterized protein</fullName>
    </submittedName>
</protein>
<keyword evidence="1" id="KW-0812">Transmembrane</keyword>
<evidence type="ECO:0000313" key="3">
    <source>
        <dbReference type="Proteomes" id="UP000256629"/>
    </source>
</evidence>
<dbReference type="EMBL" id="QRDX01000005">
    <property type="protein sequence ID" value="RED47923.1"/>
    <property type="molecule type" value="Genomic_DNA"/>
</dbReference>
<reference evidence="2 3" key="1">
    <citation type="submission" date="2018-07" db="EMBL/GenBank/DDBJ databases">
        <title>Genomic Encyclopedia of Type Strains, Phase III (KMG-III): the genomes of soil and plant-associated and newly described type strains.</title>
        <authorList>
            <person name="Whitman W."/>
        </authorList>
    </citation>
    <scope>NUCLEOTIDE SEQUENCE [LARGE SCALE GENOMIC DNA]</scope>
    <source>
        <strain evidence="2 3">CECT 8487</strain>
    </source>
</reference>
<keyword evidence="1" id="KW-0472">Membrane</keyword>
<feature type="transmembrane region" description="Helical" evidence="1">
    <location>
        <begin position="61"/>
        <end position="80"/>
    </location>
</feature>
<evidence type="ECO:0000313" key="2">
    <source>
        <dbReference type="EMBL" id="RED47923.1"/>
    </source>
</evidence>
<feature type="transmembrane region" description="Helical" evidence="1">
    <location>
        <begin position="22"/>
        <end position="49"/>
    </location>
</feature>
<sequence>MIEKILKVHKETKLADFEIWHFLIRFTMFFGLSISILIMTIFIFLMFYSGFWTGTLSKTENALIVFFTYTIDLTIILFILKSRYKFLRKQMNFTKCKSYLWIGIMFIFIYMALMPITIESF</sequence>
<feature type="transmembrane region" description="Helical" evidence="1">
    <location>
        <begin position="100"/>
        <end position="118"/>
    </location>
</feature>
<proteinExistence type="predicted"/>
<dbReference type="AlphaFoldDB" id="A0A3D9HEM4"/>
<dbReference type="Proteomes" id="UP000256629">
    <property type="component" value="Unassembled WGS sequence"/>
</dbReference>
<keyword evidence="3" id="KW-1185">Reference proteome</keyword>
<comment type="caution">
    <text evidence="2">The sequence shown here is derived from an EMBL/GenBank/DDBJ whole genome shotgun (WGS) entry which is preliminary data.</text>
</comment>
<name>A0A3D9HEM4_9FLAO</name>
<evidence type="ECO:0000256" key="1">
    <source>
        <dbReference type="SAM" id="Phobius"/>
    </source>
</evidence>
<keyword evidence="1" id="KW-1133">Transmembrane helix</keyword>